<dbReference type="InterPro" id="IPR044742">
    <property type="entry name" value="DEAD/DEAH_RhlB"/>
</dbReference>
<evidence type="ECO:0000256" key="5">
    <source>
        <dbReference type="ARBA" id="ARBA00022840"/>
    </source>
</evidence>
<proteinExistence type="inferred from homology"/>
<dbReference type="InterPro" id="IPR000629">
    <property type="entry name" value="RNA-helicase_DEAD-box_CS"/>
</dbReference>
<evidence type="ECO:0000256" key="3">
    <source>
        <dbReference type="ARBA" id="ARBA00022801"/>
    </source>
</evidence>
<organism evidence="14 15">
    <name type="scientific">Fusibacter paucivorans</name>
    <dbReference type="NCBI Taxonomy" id="76009"/>
    <lineage>
        <taxon>Bacteria</taxon>
        <taxon>Bacillati</taxon>
        <taxon>Bacillota</taxon>
        <taxon>Clostridia</taxon>
        <taxon>Eubacteriales</taxon>
        <taxon>Eubacteriales Family XII. Incertae Sedis</taxon>
        <taxon>Fusibacter</taxon>
    </lineage>
</organism>
<dbReference type="PROSITE" id="PS00039">
    <property type="entry name" value="DEAD_ATP_HELICASE"/>
    <property type="match status" value="1"/>
</dbReference>
<dbReference type="Pfam" id="PF03880">
    <property type="entry name" value="DbpA"/>
    <property type="match status" value="1"/>
</dbReference>
<evidence type="ECO:0000313" key="15">
    <source>
        <dbReference type="Proteomes" id="UP000746471"/>
    </source>
</evidence>
<dbReference type="SMART" id="SM00487">
    <property type="entry name" value="DEXDc"/>
    <property type="match status" value="1"/>
</dbReference>
<dbReference type="PROSITE" id="PS51192">
    <property type="entry name" value="HELICASE_ATP_BIND_1"/>
    <property type="match status" value="1"/>
</dbReference>
<comment type="similarity">
    <text evidence="7 9">Belongs to the DEAD box helicase family.</text>
</comment>
<dbReference type="PANTHER" id="PTHR47959:SF13">
    <property type="entry name" value="ATP-DEPENDENT RNA HELICASE RHLE"/>
    <property type="match status" value="1"/>
</dbReference>
<dbReference type="GO" id="GO:0004386">
    <property type="term" value="F:helicase activity"/>
    <property type="evidence" value="ECO:0007669"/>
    <property type="project" value="UniProtKB-KW"/>
</dbReference>
<dbReference type="PROSITE" id="PS51195">
    <property type="entry name" value="Q_MOTIF"/>
    <property type="match status" value="1"/>
</dbReference>
<evidence type="ECO:0000256" key="4">
    <source>
        <dbReference type="ARBA" id="ARBA00022806"/>
    </source>
</evidence>
<feature type="domain" description="Helicase ATP-binding" evidence="11">
    <location>
        <begin position="35"/>
        <end position="206"/>
    </location>
</feature>
<dbReference type="RefSeq" id="WP_213237904.1">
    <property type="nucleotide sequence ID" value="NZ_JAHBCL010000030.1"/>
</dbReference>
<dbReference type="Pfam" id="PF00270">
    <property type="entry name" value="DEAD"/>
    <property type="match status" value="1"/>
</dbReference>
<sequence>MDKVQFSALEISKEIVKAVEQMGFEETTPIQSMAIPAALTGIDLVGQAQTGTGKTAAFAIPMLETLDPKQKNVQALVLCPTRELAVQISEEVNKIAKFKRGVYILPVFGGQDIERQIRGLKKGVQIVIGTPGRVLDHLRRKTLKLDHLKMLILDEADEMLNMGFREDIEMVLDAVDHDIQKMLFSATMPPEILKIIDKYLTEPEILKVAHKELTTPNISQVYLEVKDRDKLEILSRLVDMYNYKLSIVFCNTKKRVDEVADMLQARGYLCDKIHGDMKQTLRINVINKFKRGDIELLVATDVAARGLDIDNVEAVFNYDMPTHEEYYVHRIGRTGRAGREGKSFTFITNRDYHLLRSIQRYTKSEMKFHPIPKISDLEAIKRDIFLNKVKDKIDSGIDQKFIEIIESFTESSYSAVEVAAALVQMELEMEEKVEIDSIDNNRSSYMRRDRDGGRDGGRRGNSKRNGNMTRLHINVGNSSNVRVRDLVGAIANEAGIEGSKIGSVDIFDTFSFVEIPNSYVERVIERMANSTIKGREVNIAPAKAGKKKVYGNNYKKDYKKDFNKDYDRREKKRVKYKGNKNA</sequence>
<dbReference type="SUPFAM" id="SSF52540">
    <property type="entry name" value="P-loop containing nucleoside triphosphate hydrolases"/>
    <property type="match status" value="1"/>
</dbReference>
<dbReference type="InterPro" id="IPR014001">
    <property type="entry name" value="Helicase_ATP-bd"/>
</dbReference>
<reference evidence="14 15" key="1">
    <citation type="submission" date="2021-05" db="EMBL/GenBank/DDBJ databases">
        <title>Fusibacter ferrireducens sp. nov., an anaerobic, sulfur- and Fe-reducing bacterium isolated from the mangrove sediment.</title>
        <authorList>
            <person name="Qiu D."/>
        </authorList>
    </citation>
    <scope>NUCLEOTIDE SEQUENCE [LARGE SCALE GENOMIC DNA]</scope>
    <source>
        <strain evidence="14 15">DSM 12116</strain>
    </source>
</reference>
<evidence type="ECO:0000256" key="2">
    <source>
        <dbReference type="ARBA" id="ARBA00022741"/>
    </source>
</evidence>
<keyword evidence="1" id="KW-0963">Cytoplasm</keyword>
<keyword evidence="3 9" id="KW-0378">Hydrolase</keyword>
<dbReference type="Proteomes" id="UP000746471">
    <property type="component" value="Unassembled WGS sequence"/>
</dbReference>
<dbReference type="Gene3D" id="3.30.70.330">
    <property type="match status" value="1"/>
</dbReference>
<dbReference type="EMBL" id="JAHBCL010000030">
    <property type="protein sequence ID" value="MBS7528042.1"/>
    <property type="molecule type" value="Genomic_DNA"/>
</dbReference>
<gene>
    <name evidence="14" type="ORF">KHM83_15255</name>
</gene>
<dbReference type="InterPro" id="IPR012677">
    <property type="entry name" value="Nucleotide-bd_a/b_plait_sf"/>
</dbReference>
<evidence type="ECO:0000313" key="14">
    <source>
        <dbReference type="EMBL" id="MBS7528042.1"/>
    </source>
</evidence>
<dbReference type="Gene3D" id="3.40.50.300">
    <property type="entry name" value="P-loop containing nucleotide triphosphate hydrolases"/>
    <property type="match status" value="2"/>
</dbReference>
<feature type="domain" description="Helicase C-terminal" evidence="12">
    <location>
        <begin position="217"/>
        <end position="378"/>
    </location>
</feature>
<protein>
    <submittedName>
        <fullName evidence="14">DEAD/DEAH box helicase</fullName>
    </submittedName>
</protein>
<dbReference type="PANTHER" id="PTHR47959">
    <property type="entry name" value="ATP-DEPENDENT RNA HELICASE RHLE-RELATED"/>
    <property type="match status" value="1"/>
</dbReference>
<evidence type="ECO:0000259" key="13">
    <source>
        <dbReference type="PROSITE" id="PS51195"/>
    </source>
</evidence>
<name>A0ABS5PT00_9FIRM</name>
<evidence type="ECO:0000259" key="11">
    <source>
        <dbReference type="PROSITE" id="PS51192"/>
    </source>
</evidence>
<feature type="region of interest" description="Disordered" evidence="10">
    <location>
        <begin position="439"/>
        <end position="469"/>
    </location>
</feature>
<evidence type="ECO:0000256" key="1">
    <source>
        <dbReference type="ARBA" id="ARBA00022490"/>
    </source>
</evidence>
<dbReference type="Pfam" id="PF25399">
    <property type="entry name" value="DeaD_dimer"/>
    <property type="match status" value="1"/>
</dbReference>
<evidence type="ECO:0000259" key="12">
    <source>
        <dbReference type="PROSITE" id="PS51194"/>
    </source>
</evidence>
<keyword evidence="4 9" id="KW-0347">Helicase</keyword>
<feature type="short sequence motif" description="Q motif" evidence="8">
    <location>
        <begin position="4"/>
        <end position="32"/>
    </location>
</feature>
<feature type="compositionally biased region" description="Basic and acidic residues" evidence="10">
    <location>
        <begin position="446"/>
        <end position="458"/>
    </location>
</feature>
<evidence type="ECO:0000256" key="10">
    <source>
        <dbReference type="SAM" id="MobiDB-lite"/>
    </source>
</evidence>
<dbReference type="InterPro" id="IPR005580">
    <property type="entry name" value="DbpA/CsdA_RNA-bd_dom"/>
</dbReference>
<dbReference type="CDD" id="cd00268">
    <property type="entry name" value="DEADc"/>
    <property type="match status" value="1"/>
</dbReference>
<dbReference type="PROSITE" id="PS51194">
    <property type="entry name" value="HELICASE_CTER"/>
    <property type="match status" value="1"/>
</dbReference>
<dbReference type="InterPro" id="IPR057325">
    <property type="entry name" value="DeaD_dimer"/>
</dbReference>
<evidence type="ECO:0000256" key="6">
    <source>
        <dbReference type="ARBA" id="ARBA00023016"/>
    </source>
</evidence>
<dbReference type="InterPro" id="IPR050079">
    <property type="entry name" value="DEAD_box_RNA_helicase"/>
</dbReference>
<keyword evidence="6" id="KW-0346">Stress response</keyword>
<dbReference type="InterPro" id="IPR011545">
    <property type="entry name" value="DEAD/DEAH_box_helicase_dom"/>
</dbReference>
<feature type="domain" description="DEAD-box RNA helicase Q" evidence="13">
    <location>
        <begin position="4"/>
        <end position="32"/>
    </location>
</feature>
<accession>A0ABS5PT00</accession>
<keyword evidence="15" id="KW-1185">Reference proteome</keyword>
<dbReference type="InterPro" id="IPR001650">
    <property type="entry name" value="Helicase_C-like"/>
</dbReference>
<keyword evidence="5 9" id="KW-0067">ATP-binding</keyword>
<dbReference type="InterPro" id="IPR027417">
    <property type="entry name" value="P-loop_NTPase"/>
</dbReference>
<evidence type="ECO:0000256" key="8">
    <source>
        <dbReference type="PROSITE-ProRule" id="PRU00552"/>
    </source>
</evidence>
<comment type="caution">
    <text evidence="14">The sequence shown here is derived from an EMBL/GenBank/DDBJ whole genome shotgun (WGS) entry which is preliminary data.</text>
</comment>
<dbReference type="SMART" id="SM00490">
    <property type="entry name" value="HELICc"/>
    <property type="match status" value="1"/>
</dbReference>
<dbReference type="CDD" id="cd18787">
    <property type="entry name" value="SF2_C_DEAD"/>
    <property type="match status" value="1"/>
</dbReference>
<evidence type="ECO:0000256" key="9">
    <source>
        <dbReference type="RuleBase" id="RU000492"/>
    </source>
</evidence>
<dbReference type="Pfam" id="PF00271">
    <property type="entry name" value="Helicase_C"/>
    <property type="match status" value="1"/>
</dbReference>
<dbReference type="CDD" id="cd12252">
    <property type="entry name" value="RRM_DbpA"/>
    <property type="match status" value="1"/>
</dbReference>
<dbReference type="InterPro" id="IPR014014">
    <property type="entry name" value="RNA_helicase_DEAD_Q_motif"/>
</dbReference>
<evidence type="ECO:0000256" key="7">
    <source>
        <dbReference type="ARBA" id="ARBA00038437"/>
    </source>
</evidence>
<keyword evidence="2 9" id="KW-0547">Nucleotide-binding</keyword>